<accession>A0A7S2NK93</accession>
<feature type="transmembrane region" description="Helical" evidence="6">
    <location>
        <begin position="78"/>
        <end position="99"/>
    </location>
</feature>
<feature type="compositionally biased region" description="Low complexity" evidence="5">
    <location>
        <begin position="181"/>
        <end position="190"/>
    </location>
</feature>
<dbReference type="Gene3D" id="1.20.1530.20">
    <property type="match status" value="1"/>
</dbReference>
<feature type="compositionally biased region" description="Low complexity" evidence="5">
    <location>
        <begin position="198"/>
        <end position="220"/>
    </location>
</feature>
<dbReference type="Pfam" id="PF03547">
    <property type="entry name" value="Mem_trans"/>
    <property type="match status" value="1"/>
</dbReference>
<dbReference type="InterPro" id="IPR039305">
    <property type="entry name" value="PILS2/6"/>
</dbReference>
<keyword evidence="4 6" id="KW-0472">Membrane</keyword>
<proteinExistence type="predicted"/>
<sequence length="553" mass="57736">MSQAALLVATLTALATAAVMALAGVAATRRGMITDGGRRCLAELTLNIFVPALLFTSVVRCPAEEACAPIGEMIGEAWFLLPFPLVVVGFGIILGRLVCWGTGCPASFRRACVGAVAFGNTTGMPITLLGVLGPVLREAGVLKTEPMRFAPVYLILYPVLKWSLGSYLFGLSGASRQPSKALPTAPAASAEEPEDEPVAAAAARAEAGASETAEGAALEETSFGPPAPRERGWATTPKQPFMMERAETLPAGIFRRSSAKVSSLPSAFVQLQVLASDACSFVDPADSGVATAPDLVMDVASPLACDFGRTQGAAADLVQNLEEPDVCSSDECSSDECSSDASTAASSWSGQTSAVPSPSLFWKLAARWLAAARRFVRQAIVPPVVGAILGVAVAAWPPLRGLFVDVDADGKRPPLEFAFLALSAIGKASVPVNMLVLGASLYKGGNLRAIPCRTNLGIIVTKQLVMPVITLVLIYLLSHAAHMAQDPSIALVMIIMTCTPTANNLMIMVELSGQNKEAMTACIFAQYVAAPFFMTLVVTGSLMLLQTPGFFVA</sequence>
<evidence type="ECO:0000256" key="7">
    <source>
        <dbReference type="SAM" id="SignalP"/>
    </source>
</evidence>
<dbReference type="AlphaFoldDB" id="A0A7S2NK93"/>
<dbReference type="PANTHER" id="PTHR31419:SF1">
    <property type="entry name" value="PROTEIN PIN-LIKES 6"/>
    <property type="match status" value="1"/>
</dbReference>
<evidence type="ECO:0000256" key="6">
    <source>
        <dbReference type="SAM" id="Phobius"/>
    </source>
</evidence>
<keyword evidence="2 6" id="KW-0812">Transmembrane</keyword>
<keyword evidence="7" id="KW-0732">Signal</keyword>
<feature type="transmembrane region" description="Helical" evidence="6">
    <location>
        <begin position="379"/>
        <end position="397"/>
    </location>
</feature>
<dbReference type="GO" id="GO:0016020">
    <property type="term" value="C:membrane"/>
    <property type="evidence" value="ECO:0007669"/>
    <property type="project" value="UniProtKB-SubCell"/>
</dbReference>
<gene>
    <name evidence="8" type="ORF">BRAN1462_LOCUS16903</name>
</gene>
<comment type="subcellular location">
    <subcellularLocation>
        <location evidence="1">Membrane</location>
        <topology evidence="1">Multi-pass membrane protein</topology>
    </subcellularLocation>
</comment>
<feature type="signal peptide" evidence="7">
    <location>
        <begin position="1"/>
        <end position="17"/>
    </location>
</feature>
<feature type="transmembrane region" description="Helical" evidence="6">
    <location>
        <begin position="521"/>
        <end position="545"/>
    </location>
</feature>
<evidence type="ECO:0000256" key="4">
    <source>
        <dbReference type="ARBA" id="ARBA00023136"/>
    </source>
</evidence>
<protein>
    <submittedName>
        <fullName evidence="8">Uncharacterized protein</fullName>
    </submittedName>
</protein>
<feature type="transmembrane region" description="Helical" evidence="6">
    <location>
        <begin position="152"/>
        <end position="170"/>
    </location>
</feature>
<dbReference type="EMBL" id="HBGW01026576">
    <property type="protein sequence ID" value="CAD9544422.1"/>
    <property type="molecule type" value="Transcribed_RNA"/>
</dbReference>
<evidence type="ECO:0000313" key="8">
    <source>
        <dbReference type="EMBL" id="CAD9544422.1"/>
    </source>
</evidence>
<feature type="chain" id="PRO_5031075445" evidence="7">
    <location>
        <begin position="18"/>
        <end position="553"/>
    </location>
</feature>
<dbReference type="InterPro" id="IPR038770">
    <property type="entry name" value="Na+/solute_symporter_sf"/>
</dbReference>
<feature type="region of interest" description="Disordered" evidence="5">
    <location>
        <begin position="176"/>
        <end position="235"/>
    </location>
</feature>
<evidence type="ECO:0000256" key="5">
    <source>
        <dbReference type="SAM" id="MobiDB-lite"/>
    </source>
</evidence>
<evidence type="ECO:0000256" key="1">
    <source>
        <dbReference type="ARBA" id="ARBA00004141"/>
    </source>
</evidence>
<keyword evidence="3 6" id="KW-1133">Transmembrane helix</keyword>
<feature type="transmembrane region" description="Helical" evidence="6">
    <location>
        <begin position="489"/>
        <end position="509"/>
    </location>
</feature>
<name>A0A7S2NK93_9DINO</name>
<evidence type="ECO:0000256" key="3">
    <source>
        <dbReference type="ARBA" id="ARBA00022989"/>
    </source>
</evidence>
<dbReference type="InterPro" id="IPR004776">
    <property type="entry name" value="Mem_transp_PIN-like"/>
</dbReference>
<dbReference type="GO" id="GO:0055085">
    <property type="term" value="P:transmembrane transport"/>
    <property type="evidence" value="ECO:0007669"/>
    <property type="project" value="InterPro"/>
</dbReference>
<organism evidence="8">
    <name type="scientific">Zooxanthella nutricula</name>
    <dbReference type="NCBI Taxonomy" id="1333877"/>
    <lineage>
        <taxon>Eukaryota</taxon>
        <taxon>Sar</taxon>
        <taxon>Alveolata</taxon>
        <taxon>Dinophyceae</taxon>
        <taxon>Peridiniales</taxon>
        <taxon>Peridiniales incertae sedis</taxon>
        <taxon>Zooxanthella</taxon>
    </lineage>
</organism>
<feature type="transmembrane region" description="Helical" evidence="6">
    <location>
        <begin position="417"/>
        <end position="442"/>
    </location>
</feature>
<evidence type="ECO:0000256" key="2">
    <source>
        <dbReference type="ARBA" id="ARBA00022692"/>
    </source>
</evidence>
<dbReference type="PANTHER" id="PTHR31419">
    <property type="entry name" value="PROTEIN PIN-LIKES 2"/>
    <property type="match status" value="1"/>
</dbReference>
<feature type="transmembrane region" description="Helical" evidence="6">
    <location>
        <begin position="111"/>
        <end position="132"/>
    </location>
</feature>
<reference evidence="8" key="1">
    <citation type="submission" date="2021-01" db="EMBL/GenBank/DDBJ databases">
        <authorList>
            <person name="Corre E."/>
            <person name="Pelletier E."/>
            <person name="Niang G."/>
            <person name="Scheremetjew M."/>
            <person name="Finn R."/>
            <person name="Kale V."/>
            <person name="Holt S."/>
            <person name="Cochrane G."/>
            <person name="Meng A."/>
            <person name="Brown T."/>
            <person name="Cohen L."/>
        </authorList>
    </citation>
    <scope>NUCLEOTIDE SEQUENCE</scope>
    <source>
        <strain evidence="8">RCC3387</strain>
    </source>
</reference>
<feature type="transmembrane region" description="Helical" evidence="6">
    <location>
        <begin position="454"/>
        <end position="477"/>
    </location>
</feature>